<reference evidence="2" key="2">
    <citation type="submission" date="2002-06" db="EMBL/GenBank/DDBJ databases">
        <title>Oryza sativa nipponbare(GA3) genomic DNA, chromosome 2, BAC clone:OJ1791_B03.</title>
        <authorList>
            <person name="Sasaki T."/>
            <person name="Matsumoto T."/>
            <person name="Katayose Y."/>
        </authorList>
    </citation>
    <scope>NUCLEOTIDE SEQUENCE</scope>
</reference>
<sequence>MLQLRAVPRRAVPCRPATVVVPGRAGTPGRGVGPGTAGHVGPCQLGTTANGPCRAWAGHSTAVPGPAHVPPAHLVVYSSGGGHSGCGAHQLLPALLQYLLLQWPPKQRALDCGN</sequence>
<evidence type="ECO:0000313" key="1">
    <source>
        <dbReference type="EMBL" id="BAD19342.1"/>
    </source>
</evidence>
<name>Q6K5F7_ORYSJ</name>
<reference evidence="3" key="3">
    <citation type="journal article" date="2005" name="Nature">
        <title>The map-based sequence of the rice genome.</title>
        <authorList>
            <consortium name="International rice genome sequencing project (IRGSP)"/>
            <person name="Matsumoto T."/>
            <person name="Wu J."/>
            <person name="Kanamori H."/>
            <person name="Katayose Y."/>
            <person name="Fujisawa M."/>
            <person name="Namiki N."/>
            <person name="Mizuno H."/>
            <person name="Yamamoto K."/>
            <person name="Antonio B.A."/>
            <person name="Baba T."/>
            <person name="Sakata K."/>
            <person name="Nagamura Y."/>
            <person name="Aoki H."/>
            <person name="Arikawa K."/>
            <person name="Arita K."/>
            <person name="Bito T."/>
            <person name="Chiden Y."/>
            <person name="Fujitsuka N."/>
            <person name="Fukunaka R."/>
            <person name="Hamada M."/>
            <person name="Harada C."/>
            <person name="Hayashi A."/>
            <person name="Hijishita S."/>
            <person name="Honda M."/>
            <person name="Hosokawa S."/>
            <person name="Ichikawa Y."/>
            <person name="Idonuma A."/>
            <person name="Iijima M."/>
            <person name="Ikeda M."/>
            <person name="Ikeno M."/>
            <person name="Ito K."/>
            <person name="Ito S."/>
            <person name="Ito T."/>
            <person name="Ito Y."/>
            <person name="Ito Y."/>
            <person name="Iwabuchi A."/>
            <person name="Kamiya K."/>
            <person name="Karasawa W."/>
            <person name="Kurita K."/>
            <person name="Katagiri S."/>
            <person name="Kikuta A."/>
            <person name="Kobayashi H."/>
            <person name="Kobayashi N."/>
            <person name="Machita K."/>
            <person name="Maehara T."/>
            <person name="Masukawa M."/>
            <person name="Mizubayashi T."/>
            <person name="Mukai Y."/>
            <person name="Nagasaki H."/>
            <person name="Nagata Y."/>
            <person name="Naito S."/>
            <person name="Nakashima M."/>
            <person name="Nakama Y."/>
            <person name="Nakamichi Y."/>
            <person name="Nakamura M."/>
            <person name="Meguro A."/>
            <person name="Negishi M."/>
            <person name="Ohta I."/>
            <person name="Ohta T."/>
            <person name="Okamoto M."/>
            <person name="Ono N."/>
            <person name="Saji S."/>
            <person name="Sakaguchi M."/>
            <person name="Sakai K."/>
            <person name="Shibata M."/>
            <person name="Shimokawa T."/>
            <person name="Song J."/>
            <person name="Takazaki Y."/>
            <person name="Terasawa K."/>
            <person name="Tsugane M."/>
            <person name="Tsuji K."/>
            <person name="Ueda S."/>
            <person name="Waki K."/>
            <person name="Yamagata H."/>
            <person name="Yamamoto M."/>
            <person name="Yamamoto S."/>
            <person name="Yamane H."/>
            <person name="Yoshiki S."/>
            <person name="Yoshihara R."/>
            <person name="Yukawa K."/>
            <person name="Zhong H."/>
            <person name="Yano M."/>
            <person name="Yuan Q."/>
            <person name="Ouyang S."/>
            <person name="Liu J."/>
            <person name="Jones K.M."/>
            <person name="Gansberger K."/>
            <person name="Moffat K."/>
            <person name="Hill J."/>
            <person name="Bera J."/>
            <person name="Fadrosh D."/>
            <person name="Jin S."/>
            <person name="Johri S."/>
            <person name="Kim M."/>
            <person name="Overton L."/>
            <person name="Reardon M."/>
            <person name="Tsitrin T."/>
            <person name="Vuong H."/>
            <person name="Weaver B."/>
            <person name="Ciecko A."/>
            <person name="Tallon L."/>
            <person name="Jackson J."/>
            <person name="Pai G."/>
            <person name="Aken S.V."/>
            <person name="Utterback T."/>
            <person name="Reidmuller S."/>
            <person name="Feldblyum T."/>
            <person name="Hsiao J."/>
            <person name="Zismann V."/>
            <person name="Iobst S."/>
            <person name="de Vazeille A.R."/>
            <person name="Buell C.R."/>
            <person name="Ying K."/>
            <person name="Li Y."/>
            <person name="Lu T."/>
            <person name="Huang Y."/>
            <person name="Zhao Q."/>
            <person name="Feng Q."/>
            <person name="Zhang L."/>
            <person name="Zhu J."/>
            <person name="Weng Q."/>
            <person name="Mu J."/>
            <person name="Lu Y."/>
            <person name="Fan D."/>
            <person name="Liu Y."/>
            <person name="Guan J."/>
            <person name="Zhang Y."/>
            <person name="Yu S."/>
            <person name="Liu X."/>
            <person name="Zhang Y."/>
            <person name="Hong G."/>
            <person name="Han B."/>
            <person name="Choisne N."/>
            <person name="Demange N."/>
            <person name="Orjeda G."/>
            <person name="Samain S."/>
            <person name="Cattolico L."/>
            <person name="Pelletier E."/>
            <person name="Couloux A."/>
            <person name="Segurens B."/>
            <person name="Wincker P."/>
            <person name="D'Hont A."/>
            <person name="Scarpelli C."/>
            <person name="Weissenbach J."/>
            <person name="Salanoubat M."/>
            <person name="Quetier F."/>
            <person name="Yu Y."/>
            <person name="Kim H.R."/>
            <person name="Rambo T."/>
            <person name="Currie J."/>
            <person name="Collura K."/>
            <person name="Luo M."/>
            <person name="Yang T."/>
            <person name="Ammiraju J.S.S."/>
            <person name="Engler F."/>
            <person name="Soderlund C."/>
            <person name="Wing R.A."/>
            <person name="Palmer L.E."/>
            <person name="de la Bastide M."/>
            <person name="Spiegel L."/>
            <person name="Nascimento L."/>
            <person name="Zutavern T."/>
            <person name="O'Shaughnessy A."/>
            <person name="Dike S."/>
            <person name="Dedhia N."/>
            <person name="Preston R."/>
            <person name="Balija V."/>
            <person name="McCombie W.R."/>
            <person name="Chow T."/>
            <person name="Chen H."/>
            <person name="Chung M."/>
            <person name="Chen C."/>
            <person name="Shaw J."/>
            <person name="Wu H."/>
            <person name="Hsiao K."/>
            <person name="Chao Y."/>
            <person name="Chu M."/>
            <person name="Cheng C."/>
            <person name="Hour A."/>
            <person name="Lee P."/>
            <person name="Lin S."/>
            <person name="Lin Y."/>
            <person name="Liou J."/>
            <person name="Liu S."/>
            <person name="Hsing Y."/>
            <person name="Raghuvanshi S."/>
            <person name="Mohanty A."/>
            <person name="Bharti A.K."/>
            <person name="Gaur A."/>
            <person name="Gupta V."/>
            <person name="Kumar D."/>
            <person name="Ravi V."/>
            <person name="Vij S."/>
            <person name="Kapur A."/>
            <person name="Khurana P."/>
            <person name="Khurana P."/>
            <person name="Khurana J.P."/>
            <person name="Tyagi A.K."/>
            <person name="Gaikwad K."/>
            <person name="Singh A."/>
            <person name="Dalal V."/>
            <person name="Srivastava S."/>
            <person name="Dixit A."/>
            <person name="Pal A.K."/>
            <person name="Ghazi I.A."/>
            <person name="Yadav M."/>
            <person name="Pandit A."/>
            <person name="Bhargava A."/>
            <person name="Sureshbabu K."/>
            <person name="Batra K."/>
            <person name="Sharma T.R."/>
            <person name="Mohapatra T."/>
            <person name="Singh N.K."/>
            <person name="Messing J."/>
            <person name="Nelson A.B."/>
            <person name="Fuks G."/>
            <person name="Kavchok S."/>
            <person name="Keizer G."/>
            <person name="Linton E."/>
            <person name="Llaca V."/>
            <person name="Song R."/>
            <person name="Tanyolac B."/>
            <person name="Young S."/>
            <person name="Ho-Il K."/>
            <person name="Hahn J.H."/>
            <person name="Sangsakoo G."/>
            <person name="Vanavichit A."/>
            <person name="de Mattos Luiz.A.T."/>
            <person name="Zimmer P.D."/>
            <person name="Malone G."/>
            <person name="Dellagostin O."/>
            <person name="de Oliveira A.C."/>
            <person name="Bevan M."/>
            <person name="Bancroft I."/>
            <person name="Minx P."/>
            <person name="Cordum H."/>
            <person name="Wilson R."/>
            <person name="Cheng Z."/>
            <person name="Jin W."/>
            <person name="Jiang J."/>
            <person name="Leong S.A."/>
            <person name="Iwama H."/>
            <person name="Gojobori T."/>
            <person name="Itoh T."/>
            <person name="Niimura Y."/>
            <person name="Fujii Y."/>
            <person name="Habara T."/>
            <person name="Sakai H."/>
            <person name="Sato Y."/>
            <person name="Wilson G."/>
            <person name="Kumar K."/>
            <person name="McCouch S."/>
            <person name="Juretic N."/>
            <person name="Hoen D."/>
            <person name="Wright S."/>
            <person name="Bruskiewich R."/>
            <person name="Bureau T."/>
            <person name="Miyao A."/>
            <person name="Hirochika H."/>
            <person name="Nishikawa T."/>
            <person name="Kadowaki K."/>
            <person name="Sugiura M."/>
            <person name="Burr B."/>
            <person name="Sasaki T."/>
        </authorList>
    </citation>
    <scope>NUCLEOTIDE SEQUENCE [LARGE SCALE GENOMIC DNA]</scope>
    <source>
        <strain evidence="3">cv. Nipponbare</strain>
    </source>
</reference>
<reference evidence="3" key="4">
    <citation type="journal article" date="2008" name="Nucleic Acids Res.">
        <title>The rice annotation project database (RAP-DB): 2008 update.</title>
        <authorList>
            <consortium name="The rice annotation project (RAP)"/>
        </authorList>
    </citation>
    <scope>GENOME REANNOTATION</scope>
    <source>
        <strain evidence="3">cv. Nipponbare</strain>
    </source>
</reference>
<gene>
    <name evidence="1" type="ORF">OJ1669_F01.8</name>
    <name evidence="2" type="ORF">OJ1791_B03.46</name>
</gene>
<proteinExistence type="predicted"/>
<evidence type="ECO:0000313" key="2">
    <source>
        <dbReference type="EMBL" id="BAD22168.1"/>
    </source>
</evidence>
<dbReference type="AlphaFoldDB" id="Q6K5F7"/>
<evidence type="ECO:0000313" key="3">
    <source>
        <dbReference type="Proteomes" id="UP000000763"/>
    </source>
</evidence>
<accession>Q6K5F7</accession>
<organism evidence="2 3">
    <name type="scientific">Oryza sativa subsp. japonica</name>
    <name type="common">Rice</name>
    <dbReference type="NCBI Taxonomy" id="39947"/>
    <lineage>
        <taxon>Eukaryota</taxon>
        <taxon>Viridiplantae</taxon>
        <taxon>Streptophyta</taxon>
        <taxon>Embryophyta</taxon>
        <taxon>Tracheophyta</taxon>
        <taxon>Spermatophyta</taxon>
        <taxon>Magnoliopsida</taxon>
        <taxon>Liliopsida</taxon>
        <taxon>Poales</taxon>
        <taxon>Poaceae</taxon>
        <taxon>BOP clade</taxon>
        <taxon>Oryzoideae</taxon>
        <taxon>Oryzeae</taxon>
        <taxon>Oryzinae</taxon>
        <taxon>Oryza</taxon>
        <taxon>Oryza sativa</taxon>
    </lineage>
</organism>
<dbReference type="EMBL" id="AP005385">
    <property type="protein sequence ID" value="BAD22168.1"/>
    <property type="molecule type" value="Genomic_DNA"/>
</dbReference>
<reference evidence="1" key="1">
    <citation type="submission" date="2001-08" db="EMBL/GenBank/DDBJ databases">
        <title>Oryza sativa nipponbare(GA3) genomic DNA, chromosome 2, BAC clone:OJ1669_F01.</title>
        <authorList>
            <person name="Sasaki T."/>
            <person name="Matsumoto T."/>
            <person name="Yamamoto K."/>
        </authorList>
    </citation>
    <scope>NUCLEOTIDE SEQUENCE</scope>
</reference>
<protein>
    <submittedName>
        <fullName evidence="2">Uncharacterized protein</fullName>
    </submittedName>
</protein>
<dbReference type="EMBL" id="AP004124">
    <property type="protein sequence ID" value="BAD19342.1"/>
    <property type="molecule type" value="Genomic_DNA"/>
</dbReference>
<dbReference type="Proteomes" id="UP000000763">
    <property type="component" value="Chromosome 2"/>
</dbReference>